<dbReference type="Proteomes" id="UP000236497">
    <property type="component" value="Unassembled WGS sequence"/>
</dbReference>
<dbReference type="GO" id="GO:0016020">
    <property type="term" value="C:membrane"/>
    <property type="evidence" value="ECO:0007669"/>
    <property type="project" value="InterPro"/>
</dbReference>
<sequence>MFKKFYEKSTSFFRNFKKELVNSNNGGLFTSLRSKLIAMFLIPVFCIILLGIVSYNLASSGIISNYKKSTADSINMAAEYLRFGFDNVKSTSNQYASDNNLTKYLQNKGDVVELMNLKNTTSKSIAARLTSDEFIKNIYIISSKAKPIISTKIQISDTFFDEFSETEIGQYLLKNPFNILWDGQDDYLDEKLQTNHDVYSIRLVRLLGSLDSVLIIEVKADTVKNILANLSFDASGFLGLITPDGREIIDMSKKEAPLSDDVIFTNQTFYQEAVASENISGSYDVTYKGKPYLFIYSKVGDTGAMVCSLTPLSVINRQANNIRRTTFVIVVIACFIALLTAALLSTDIKNTISKINSALRKAAQGDLTVQFSANRKDEFKALSTELQTTIDNMKKLIQQVKDLSLEVSQSSSKVSKASEAFLKSSEDISRAMNEIEQGVNSQALEAEQCLLQMDTLSKKIEVVSENTKEIGQIAGNTKQRVLEGTVVSDELNKQTSSTISITKGIISEIEKLAEKSSSINRIINVINDIANQTNLLSLNASIEASHAGEYGRGFAVVADEIRNLAEQSKSSVNDIKKIIDSIIKDTKNLVETARNVENALKLQESAVKNTTDSYQEINESVEKLVVFLQEISDNVDSINTTRVTTLAAIENISAVLEEIAAASNNVSQTSDDQLRSVESLNEAAVRLDTYADNLAKEIQKFTV</sequence>
<evidence type="ECO:0000313" key="9">
    <source>
        <dbReference type="Proteomes" id="UP000236497"/>
    </source>
</evidence>
<accession>A0A0H5SDA8</accession>
<comment type="similarity">
    <text evidence="2">Belongs to the methyl-accepting chemotaxis (MCP) protein family.</text>
</comment>
<dbReference type="GO" id="GO:0007165">
    <property type="term" value="P:signal transduction"/>
    <property type="evidence" value="ECO:0007669"/>
    <property type="project" value="UniProtKB-KW"/>
</dbReference>
<reference evidence="8 9" key="1">
    <citation type="submission" date="2015-06" db="EMBL/GenBank/DDBJ databases">
        <authorList>
            <person name="Wibberg Daniel"/>
        </authorList>
    </citation>
    <scope>NUCLEOTIDE SEQUENCE [LARGE SCALE GENOMIC DNA]</scope>
    <source>
        <strain evidence="8 9">T3/55T</strain>
    </source>
</reference>
<evidence type="ECO:0000256" key="4">
    <source>
        <dbReference type="SAM" id="Coils"/>
    </source>
</evidence>
<evidence type="ECO:0000259" key="6">
    <source>
        <dbReference type="PROSITE" id="PS50111"/>
    </source>
</evidence>
<dbReference type="Pfam" id="PF00015">
    <property type="entry name" value="MCPsignal"/>
    <property type="match status" value="1"/>
</dbReference>
<dbReference type="PROSITE" id="PS50885">
    <property type="entry name" value="HAMP"/>
    <property type="match status" value="1"/>
</dbReference>
<keyword evidence="9" id="KW-1185">Reference proteome</keyword>
<dbReference type="InterPro" id="IPR003660">
    <property type="entry name" value="HAMP_dom"/>
</dbReference>
<feature type="domain" description="Methyl-accepting transducer" evidence="6">
    <location>
        <begin position="417"/>
        <end position="667"/>
    </location>
</feature>
<evidence type="ECO:0000259" key="7">
    <source>
        <dbReference type="PROSITE" id="PS50885"/>
    </source>
</evidence>
<dbReference type="Gene3D" id="1.10.287.950">
    <property type="entry name" value="Methyl-accepting chemotaxis protein"/>
    <property type="match status" value="1"/>
</dbReference>
<feature type="coiled-coil region" evidence="4">
    <location>
        <begin position="386"/>
        <end position="413"/>
    </location>
</feature>
<gene>
    <name evidence="8" type="ORF">HHT355_0190</name>
</gene>
<dbReference type="PANTHER" id="PTHR32089">
    <property type="entry name" value="METHYL-ACCEPTING CHEMOTAXIS PROTEIN MCPB"/>
    <property type="match status" value="1"/>
</dbReference>
<dbReference type="PANTHER" id="PTHR32089:SF112">
    <property type="entry name" value="LYSOZYME-LIKE PROTEIN-RELATED"/>
    <property type="match status" value="1"/>
</dbReference>
<evidence type="ECO:0000256" key="2">
    <source>
        <dbReference type="ARBA" id="ARBA00029447"/>
    </source>
</evidence>
<dbReference type="OrthoDB" id="13222at2"/>
<evidence type="ECO:0000256" key="1">
    <source>
        <dbReference type="ARBA" id="ARBA00023224"/>
    </source>
</evidence>
<evidence type="ECO:0000256" key="3">
    <source>
        <dbReference type="PROSITE-ProRule" id="PRU00284"/>
    </source>
</evidence>
<feature type="transmembrane region" description="Helical" evidence="5">
    <location>
        <begin position="325"/>
        <end position="344"/>
    </location>
</feature>
<evidence type="ECO:0008006" key="10">
    <source>
        <dbReference type="Google" id="ProtNLM"/>
    </source>
</evidence>
<protein>
    <recommendedName>
        <fullName evidence="10">Methyl-accepting chemotaxis protein</fullName>
    </recommendedName>
</protein>
<proteinExistence type="inferred from homology"/>
<keyword evidence="5" id="KW-0812">Transmembrane</keyword>
<dbReference type="AlphaFoldDB" id="A0A0H5SDA8"/>
<keyword evidence="1 3" id="KW-0807">Transducer</keyword>
<dbReference type="Gene3D" id="6.10.340.10">
    <property type="match status" value="1"/>
</dbReference>
<evidence type="ECO:0000256" key="5">
    <source>
        <dbReference type="SAM" id="Phobius"/>
    </source>
</evidence>
<dbReference type="SUPFAM" id="SSF58104">
    <property type="entry name" value="Methyl-accepting chemotaxis protein (MCP) signaling domain"/>
    <property type="match status" value="1"/>
</dbReference>
<dbReference type="CDD" id="cd18774">
    <property type="entry name" value="PDC2_HK_sensor"/>
    <property type="match status" value="1"/>
</dbReference>
<feature type="domain" description="HAMP" evidence="7">
    <location>
        <begin position="346"/>
        <end position="398"/>
    </location>
</feature>
<evidence type="ECO:0000313" key="8">
    <source>
        <dbReference type="EMBL" id="CRZ33404.1"/>
    </source>
</evidence>
<keyword evidence="5" id="KW-0472">Membrane</keyword>
<organism evidence="8 9">
    <name type="scientific">Herbinix hemicellulosilytica</name>
    <dbReference type="NCBI Taxonomy" id="1564487"/>
    <lineage>
        <taxon>Bacteria</taxon>
        <taxon>Bacillati</taxon>
        <taxon>Bacillota</taxon>
        <taxon>Clostridia</taxon>
        <taxon>Lachnospirales</taxon>
        <taxon>Lachnospiraceae</taxon>
        <taxon>Herbinix</taxon>
    </lineage>
</organism>
<dbReference type="SMART" id="SM00283">
    <property type="entry name" value="MA"/>
    <property type="match status" value="1"/>
</dbReference>
<dbReference type="PROSITE" id="PS50111">
    <property type="entry name" value="CHEMOTAXIS_TRANSDUC_2"/>
    <property type="match status" value="1"/>
</dbReference>
<keyword evidence="5" id="KW-1133">Transmembrane helix</keyword>
<feature type="transmembrane region" description="Helical" evidence="5">
    <location>
        <begin position="36"/>
        <end position="58"/>
    </location>
</feature>
<keyword evidence="4" id="KW-0175">Coiled coil</keyword>
<dbReference type="InterPro" id="IPR004089">
    <property type="entry name" value="MCPsignal_dom"/>
</dbReference>
<name>A0A0H5SDA8_HERHM</name>
<dbReference type="RefSeq" id="WP_103201587.1">
    <property type="nucleotide sequence ID" value="NZ_CVTD020000007.1"/>
</dbReference>
<dbReference type="EMBL" id="CVTD020000007">
    <property type="protein sequence ID" value="CRZ33404.1"/>
    <property type="molecule type" value="Genomic_DNA"/>
</dbReference>